<dbReference type="Pfam" id="PF13847">
    <property type="entry name" value="Methyltransf_31"/>
    <property type="match status" value="1"/>
</dbReference>
<dbReference type="GO" id="GO:0016740">
    <property type="term" value="F:transferase activity"/>
    <property type="evidence" value="ECO:0007669"/>
    <property type="project" value="UniProtKB-KW"/>
</dbReference>
<dbReference type="CDD" id="cd02440">
    <property type="entry name" value="AdoMet_MTases"/>
    <property type="match status" value="1"/>
</dbReference>
<dbReference type="EMBL" id="LR215039">
    <property type="protein sequence ID" value="VEU76113.1"/>
    <property type="molecule type" value="Genomic_DNA"/>
</dbReference>
<sequence>MPIKDTLKYTSSYETKESLQYYTEAVFNVGMLNCEETLIYRYFGENKNIRIADLGCGTGRFALNAALKGYSKIVGFDISESSIYKANILKENPKFEKYAQNVSFHWADLTETNLSEFGKYDLVFFTFNSLMCIPGHKNKILALQNAFNSLDKEGILIFTADEVNNDPHKERFIMENEEYLKINNIQNWRPADVVYRIKNQEGVLCFYNKDDVLSLIKEANLPSPIFTAKRDEIASESEIAKKFSDNAYYYVIRKL</sequence>
<keyword evidence="2" id="KW-0808">Transferase</keyword>
<keyword evidence="3" id="KW-1185">Reference proteome</keyword>
<dbReference type="RefSeq" id="WP_036433919.1">
    <property type="nucleotide sequence ID" value="NZ_LR215039.1"/>
</dbReference>
<dbReference type="KEGG" id="mcou:NCTC10179_00279"/>
<accession>A0A449B680</accession>
<dbReference type="PANTHER" id="PTHR43861">
    <property type="entry name" value="TRANS-ACONITATE 2-METHYLTRANSFERASE-RELATED"/>
    <property type="match status" value="1"/>
</dbReference>
<dbReference type="OrthoDB" id="9804312at2"/>
<evidence type="ECO:0000259" key="1">
    <source>
        <dbReference type="Pfam" id="PF13847"/>
    </source>
</evidence>
<dbReference type="InterPro" id="IPR029063">
    <property type="entry name" value="SAM-dependent_MTases_sf"/>
</dbReference>
<evidence type="ECO:0000313" key="2">
    <source>
        <dbReference type="EMBL" id="VEU76113.1"/>
    </source>
</evidence>
<reference evidence="2 3" key="1">
    <citation type="submission" date="2019-01" db="EMBL/GenBank/DDBJ databases">
        <authorList>
            <consortium name="Pathogen Informatics"/>
        </authorList>
    </citation>
    <scope>NUCLEOTIDE SEQUENCE [LARGE SCALE GENOMIC DNA]</scope>
    <source>
        <strain evidence="2 3">NCTC10179</strain>
    </source>
</reference>
<name>A0A449B680_9BACT</name>
<dbReference type="SUPFAM" id="SSF53335">
    <property type="entry name" value="S-adenosyl-L-methionine-dependent methyltransferases"/>
    <property type="match status" value="1"/>
</dbReference>
<dbReference type="InterPro" id="IPR025714">
    <property type="entry name" value="Methyltranfer_dom"/>
</dbReference>
<evidence type="ECO:0000313" key="3">
    <source>
        <dbReference type="Proteomes" id="UP000289497"/>
    </source>
</evidence>
<dbReference type="AlphaFoldDB" id="A0A449B680"/>
<proteinExistence type="predicted"/>
<dbReference type="Gene3D" id="3.40.50.150">
    <property type="entry name" value="Vaccinia Virus protein VP39"/>
    <property type="match status" value="1"/>
</dbReference>
<organism evidence="2 3">
    <name type="scientific">Mycoplasmopsis columboralis</name>
    <dbReference type="NCBI Taxonomy" id="171282"/>
    <lineage>
        <taxon>Bacteria</taxon>
        <taxon>Bacillati</taxon>
        <taxon>Mycoplasmatota</taxon>
        <taxon>Mycoplasmoidales</taxon>
        <taxon>Metamycoplasmataceae</taxon>
        <taxon>Mycoplasmopsis</taxon>
    </lineage>
</organism>
<gene>
    <name evidence="2" type="ORF">NCTC10179_00279</name>
</gene>
<dbReference type="Proteomes" id="UP000289497">
    <property type="component" value="Chromosome"/>
</dbReference>
<feature type="domain" description="Methyltransferase" evidence="1">
    <location>
        <begin position="46"/>
        <end position="186"/>
    </location>
</feature>
<protein>
    <submittedName>
        <fullName evidence="2">Mg-protoporphyrin IX methyl transferase</fullName>
    </submittedName>
</protein>